<dbReference type="RefSeq" id="WP_269462475.1">
    <property type="nucleotide sequence ID" value="NZ_CP033972.1"/>
</dbReference>
<reference evidence="1 2" key="1">
    <citation type="submission" date="2018-11" db="EMBL/GenBank/DDBJ databases">
        <title>Gordonia insulae sp. nov., isolated from an island soil.</title>
        <authorList>
            <person name="Kim Y.S."/>
            <person name="Kim S.B."/>
        </authorList>
    </citation>
    <scope>NUCLEOTIDE SEQUENCE [LARGE SCALE GENOMIC DNA]</scope>
    <source>
        <strain evidence="1 2">MMS17-SY073</strain>
    </source>
</reference>
<dbReference type="AlphaFoldDB" id="A0A3G8JEL9"/>
<dbReference type="Proteomes" id="UP000271469">
    <property type="component" value="Chromosome"/>
</dbReference>
<dbReference type="KEGG" id="gom:D7316_00038"/>
<keyword evidence="2" id="KW-1185">Reference proteome</keyword>
<organism evidence="1 2">
    <name type="scientific">Gordonia insulae</name>
    <dbReference type="NCBI Taxonomy" id="2420509"/>
    <lineage>
        <taxon>Bacteria</taxon>
        <taxon>Bacillati</taxon>
        <taxon>Actinomycetota</taxon>
        <taxon>Actinomycetes</taxon>
        <taxon>Mycobacteriales</taxon>
        <taxon>Gordoniaceae</taxon>
        <taxon>Gordonia</taxon>
    </lineage>
</organism>
<dbReference type="EMBL" id="CP033972">
    <property type="protein sequence ID" value="AZG43473.1"/>
    <property type="molecule type" value="Genomic_DNA"/>
</dbReference>
<sequence length="41" mass="4354">MSDPAVKAAQRAWASAEQRFIPTMSLEQAAVAAAREALVPI</sequence>
<evidence type="ECO:0000313" key="2">
    <source>
        <dbReference type="Proteomes" id="UP000271469"/>
    </source>
</evidence>
<gene>
    <name evidence="1" type="ORF">D7316_00038</name>
</gene>
<protein>
    <submittedName>
        <fullName evidence="1">Uncharacterized protein</fullName>
    </submittedName>
</protein>
<accession>A0A3G8JEL9</accession>
<evidence type="ECO:0000313" key="1">
    <source>
        <dbReference type="EMBL" id="AZG43473.1"/>
    </source>
</evidence>
<name>A0A3G8JEL9_9ACTN</name>
<proteinExistence type="predicted"/>